<dbReference type="AlphaFoldDB" id="A0A1H0D5Y5"/>
<dbReference type="EMBL" id="FNCQ01000006">
    <property type="protein sequence ID" value="SDG61789.1"/>
    <property type="molecule type" value="Genomic_DNA"/>
</dbReference>
<evidence type="ECO:0000256" key="1">
    <source>
        <dbReference type="ARBA" id="ARBA00007405"/>
    </source>
</evidence>
<reference evidence="7 10" key="1">
    <citation type="submission" date="2016-10" db="EMBL/GenBank/DDBJ databases">
        <authorList>
            <person name="de Groot N.N."/>
        </authorList>
    </citation>
    <scope>NUCLEOTIDE SEQUENCE [LARGE SCALE GENOMIC DNA]</scope>
    <source>
        <strain evidence="10">BP1-145</strain>
        <strain evidence="7">BP1-148</strain>
    </source>
</reference>
<gene>
    <name evidence="8" type="ORF">SAMN04487900_101285</name>
    <name evidence="7" type="ORF">SAMN04487901_10670</name>
</gene>
<evidence type="ECO:0000256" key="5">
    <source>
        <dbReference type="ARBA" id="ARBA00047754"/>
    </source>
</evidence>
<dbReference type="GO" id="GO:0004748">
    <property type="term" value="F:ribonucleoside-diphosphate reductase activity, thioredoxin disulfide as acceptor"/>
    <property type="evidence" value="ECO:0007669"/>
    <property type="project" value="UniProtKB-EC"/>
</dbReference>
<dbReference type="RefSeq" id="WP_091816595.1">
    <property type="nucleotide sequence ID" value="NZ_FNCQ01000006.1"/>
</dbReference>
<protein>
    <recommendedName>
        <fullName evidence="2">ribonucleoside-diphosphate reductase</fullName>
        <ecNumber evidence="2">1.17.4.1</ecNumber>
    </recommendedName>
</protein>
<accession>A0A1H0D5Y5</accession>
<evidence type="ECO:0000313" key="9">
    <source>
        <dbReference type="Proteomes" id="UP000198779"/>
    </source>
</evidence>
<evidence type="ECO:0000313" key="8">
    <source>
        <dbReference type="EMBL" id="SDN65331.1"/>
    </source>
</evidence>
<dbReference type="GO" id="GO:0071897">
    <property type="term" value="P:DNA biosynthetic process"/>
    <property type="evidence" value="ECO:0007669"/>
    <property type="project" value="UniProtKB-KW"/>
</dbReference>
<dbReference type="NCBIfam" id="TIGR03905">
    <property type="entry name" value="TIGR03905_4_Cys"/>
    <property type="match status" value="1"/>
</dbReference>
<evidence type="ECO:0000256" key="4">
    <source>
        <dbReference type="ARBA" id="ARBA00022741"/>
    </source>
</evidence>
<dbReference type="Pfam" id="PF12637">
    <property type="entry name" value="TSCPD"/>
    <property type="match status" value="1"/>
</dbReference>
<name>A0A1H0D5Y5_9BACT</name>
<evidence type="ECO:0000256" key="2">
    <source>
        <dbReference type="ARBA" id="ARBA00012274"/>
    </source>
</evidence>
<evidence type="ECO:0000259" key="6">
    <source>
        <dbReference type="Pfam" id="PF12637"/>
    </source>
</evidence>
<proteinExistence type="inferred from homology"/>
<keyword evidence="3" id="KW-0237">DNA synthesis</keyword>
<evidence type="ECO:0000313" key="10">
    <source>
        <dbReference type="Proteomes" id="UP000199134"/>
    </source>
</evidence>
<reference evidence="8 9" key="2">
    <citation type="submission" date="2016-10" db="EMBL/GenBank/DDBJ databases">
        <authorList>
            <person name="Varghese N."/>
            <person name="Submissions S."/>
        </authorList>
    </citation>
    <scope>NUCLEOTIDE SEQUENCE</scope>
    <source>
        <strain evidence="8">BP1-145</strain>
        <strain evidence="9">BP1-148</strain>
    </source>
</reference>
<feature type="domain" description="TSCPD" evidence="6">
    <location>
        <begin position="6"/>
        <end position="83"/>
    </location>
</feature>
<dbReference type="Proteomes" id="UP000199134">
    <property type="component" value="Unassembled WGS sequence"/>
</dbReference>
<keyword evidence="4" id="KW-0547">Nucleotide-binding</keyword>
<evidence type="ECO:0000256" key="3">
    <source>
        <dbReference type="ARBA" id="ARBA00022634"/>
    </source>
</evidence>
<dbReference type="OrthoDB" id="9801525at2"/>
<evidence type="ECO:0000313" key="7">
    <source>
        <dbReference type="EMBL" id="SDG61789.1"/>
    </source>
</evidence>
<comment type="similarity">
    <text evidence="1">Belongs to the ribonucleoside diphosphate reductase class-2 family.</text>
</comment>
<comment type="catalytic activity">
    <reaction evidence="5">
        <text>a 2'-deoxyribonucleoside 5'-diphosphate + [thioredoxin]-disulfide + H2O = a ribonucleoside 5'-diphosphate + [thioredoxin]-dithiol</text>
        <dbReference type="Rhea" id="RHEA:23252"/>
        <dbReference type="Rhea" id="RHEA-COMP:10698"/>
        <dbReference type="Rhea" id="RHEA-COMP:10700"/>
        <dbReference type="ChEBI" id="CHEBI:15377"/>
        <dbReference type="ChEBI" id="CHEBI:29950"/>
        <dbReference type="ChEBI" id="CHEBI:50058"/>
        <dbReference type="ChEBI" id="CHEBI:57930"/>
        <dbReference type="ChEBI" id="CHEBI:73316"/>
        <dbReference type="EC" id="1.17.4.1"/>
    </reaction>
</comment>
<keyword evidence="9" id="KW-1185">Reference proteome</keyword>
<dbReference type="InterPro" id="IPR024434">
    <property type="entry name" value="TSCPD_dom"/>
</dbReference>
<dbReference type="EC" id="1.17.4.1" evidence="2"/>
<dbReference type="STRING" id="645274.SAMN04487901_10670"/>
<dbReference type="InterPro" id="IPR023806">
    <property type="entry name" value="CHP03905"/>
</dbReference>
<dbReference type="EMBL" id="FNIW01000001">
    <property type="protein sequence ID" value="SDN65331.1"/>
    <property type="molecule type" value="Genomic_DNA"/>
</dbReference>
<sequence length="91" mass="10081">MKTKHIQYQTHGTCSQLIDVTADEHDIIQQVFFLGGCNGNLQGISQLVRGQKIDDVIPRINGIRCGSKSTSCPDQLCRALEQLKQAPLTEE</sequence>
<dbReference type="Proteomes" id="UP000198779">
    <property type="component" value="Unassembled WGS sequence"/>
</dbReference>
<dbReference type="GO" id="GO:0000166">
    <property type="term" value="F:nucleotide binding"/>
    <property type="evidence" value="ECO:0007669"/>
    <property type="project" value="UniProtKB-KW"/>
</dbReference>
<organism evidence="8 10">
    <name type="scientific">Prevotella communis</name>
    <dbReference type="NCBI Taxonomy" id="2913614"/>
    <lineage>
        <taxon>Bacteria</taxon>
        <taxon>Pseudomonadati</taxon>
        <taxon>Bacteroidota</taxon>
        <taxon>Bacteroidia</taxon>
        <taxon>Bacteroidales</taxon>
        <taxon>Prevotellaceae</taxon>
        <taxon>Prevotella</taxon>
    </lineage>
</organism>
<accession>A0A1G7VQV5</accession>